<proteinExistence type="predicted"/>
<evidence type="ECO:0000313" key="1">
    <source>
        <dbReference type="EMBL" id="MBK6974049.1"/>
    </source>
</evidence>
<comment type="caution">
    <text evidence="1">The sequence shown here is derived from an EMBL/GenBank/DDBJ whole genome shotgun (WGS) entry which is preliminary data.</text>
</comment>
<dbReference type="EMBL" id="JADJEV010000004">
    <property type="protein sequence ID" value="MBK6974049.1"/>
    <property type="molecule type" value="Genomic_DNA"/>
</dbReference>
<evidence type="ECO:0000313" key="2">
    <source>
        <dbReference type="Proteomes" id="UP000807785"/>
    </source>
</evidence>
<protein>
    <submittedName>
        <fullName evidence="1">Uncharacterized protein</fullName>
    </submittedName>
</protein>
<dbReference type="AlphaFoldDB" id="A0A9D7HMF1"/>
<accession>A0A9D7HMF1</accession>
<name>A0A9D7HMF1_9PROT</name>
<organism evidence="1 2">
    <name type="scientific">Candidatus Methylophosphatis roskildensis</name>
    <dbReference type="NCBI Taxonomy" id="2899263"/>
    <lineage>
        <taxon>Bacteria</taxon>
        <taxon>Pseudomonadati</taxon>
        <taxon>Pseudomonadota</taxon>
        <taxon>Betaproteobacteria</taxon>
        <taxon>Nitrosomonadales</taxon>
        <taxon>Sterolibacteriaceae</taxon>
        <taxon>Candidatus Methylophosphatis</taxon>
    </lineage>
</organism>
<gene>
    <name evidence="1" type="ORF">IPH26_14305</name>
</gene>
<sequence>MSELERLEERVQNLSPEELKKFRAWFAEFDAMLWDEQIAADSKDGKLDKLVSEALAEHKAGKSRPL</sequence>
<dbReference type="Proteomes" id="UP000807785">
    <property type="component" value="Unassembled WGS sequence"/>
</dbReference>
<reference evidence="1" key="1">
    <citation type="submission" date="2020-10" db="EMBL/GenBank/DDBJ databases">
        <title>Connecting structure to function with the recovery of over 1000 high-quality activated sludge metagenome-assembled genomes encoding full-length rRNA genes using long-read sequencing.</title>
        <authorList>
            <person name="Singleton C.M."/>
            <person name="Petriglieri F."/>
            <person name="Kristensen J.M."/>
            <person name="Kirkegaard R.H."/>
            <person name="Michaelsen T.Y."/>
            <person name="Andersen M.H."/>
            <person name="Karst S.M."/>
            <person name="Dueholm M.S."/>
            <person name="Nielsen P.H."/>
            <person name="Albertsen M."/>
        </authorList>
    </citation>
    <scope>NUCLEOTIDE SEQUENCE</scope>
    <source>
        <strain evidence="1">Bjer_18-Q3-R1-45_BAT3C.347</strain>
    </source>
</reference>